<dbReference type="Proteomes" id="UP001620645">
    <property type="component" value="Unassembled WGS sequence"/>
</dbReference>
<dbReference type="SMART" id="SM00968">
    <property type="entry name" value="SMC_hinge"/>
    <property type="match status" value="1"/>
</dbReference>
<gene>
    <name evidence="15" type="ORF">niasHS_014173</name>
</gene>
<dbReference type="GO" id="GO:0051301">
    <property type="term" value="P:cell division"/>
    <property type="evidence" value="ECO:0007669"/>
    <property type="project" value="UniProtKB-KW"/>
</dbReference>
<dbReference type="InterPro" id="IPR027417">
    <property type="entry name" value="P-loop_NTPase"/>
</dbReference>
<protein>
    <recommendedName>
        <fullName evidence="11">Structural maintenance of chromosomes protein</fullName>
    </recommendedName>
</protein>
<dbReference type="Gene3D" id="3.40.50.300">
    <property type="entry name" value="P-loop containing nucleotide triphosphate hydrolases"/>
    <property type="match status" value="2"/>
</dbReference>
<dbReference type="InterPro" id="IPR010935">
    <property type="entry name" value="SMC_hinge"/>
</dbReference>
<dbReference type="SUPFAM" id="SSF75553">
    <property type="entry name" value="Smc hinge domain"/>
    <property type="match status" value="1"/>
</dbReference>
<feature type="compositionally biased region" description="Polar residues" evidence="13">
    <location>
        <begin position="438"/>
        <end position="449"/>
    </location>
</feature>
<keyword evidence="9 11" id="KW-0539">Nucleus</keyword>
<dbReference type="GO" id="GO:0005524">
    <property type="term" value="F:ATP binding"/>
    <property type="evidence" value="ECO:0007669"/>
    <property type="project" value="UniProtKB-KW"/>
</dbReference>
<evidence type="ECO:0000256" key="1">
    <source>
        <dbReference type="ARBA" id="ARBA00004123"/>
    </source>
</evidence>
<keyword evidence="3" id="KW-0132">Cell division</keyword>
<dbReference type="SUPFAM" id="SSF52540">
    <property type="entry name" value="P-loop containing nucleoside triphosphate hydrolases"/>
    <property type="match status" value="1"/>
</dbReference>
<dbReference type="InterPro" id="IPR003395">
    <property type="entry name" value="RecF/RecN/SMC_N"/>
</dbReference>
<dbReference type="Gene3D" id="3.30.70.1620">
    <property type="match status" value="1"/>
</dbReference>
<dbReference type="EMBL" id="JBICCN010000300">
    <property type="protein sequence ID" value="KAL3079891.1"/>
    <property type="molecule type" value="Genomic_DNA"/>
</dbReference>
<feature type="coiled-coil region" evidence="12">
    <location>
        <begin position="984"/>
        <end position="1025"/>
    </location>
</feature>
<dbReference type="Pfam" id="PF02463">
    <property type="entry name" value="SMC_N"/>
    <property type="match status" value="2"/>
</dbReference>
<dbReference type="InterPro" id="IPR024704">
    <property type="entry name" value="SMC"/>
</dbReference>
<evidence type="ECO:0000256" key="8">
    <source>
        <dbReference type="ARBA" id="ARBA00023067"/>
    </source>
</evidence>
<dbReference type="CDD" id="cd03273">
    <property type="entry name" value="ABC_SMC2_euk"/>
    <property type="match status" value="1"/>
</dbReference>
<reference evidence="15 16" key="1">
    <citation type="submission" date="2024-10" db="EMBL/GenBank/DDBJ databases">
        <authorList>
            <person name="Kim D."/>
        </authorList>
    </citation>
    <scope>NUCLEOTIDE SEQUENCE [LARGE SCALE GENOMIC DNA]</scope>
    <source>
        <strain evidence="15">Taebaek</strain>
    </source>
</reference>
<dbReference type="Gene3D" id="1.10.287.1490">
    <property type="match status" value="1"/>
</dbReference>
<dbReference type="GO" id="GO:0030261">
    <property type="term" value="P:chromosome condensation"/>
    <property type="evidence" value="ECO:0007669"/>
    <property type="project" value="UniProtKB-KW"/>
</dbReference>
<evidence type="ECO:0000256" key="12">
    <source>
        <dbReference type="SAM" id="Coils"/>
    </source>
</evidence>
<accession>A0ABD2IL62</accession>
<feature type="domain" description="SMC hinge" evidence="14">
    <location>
        <begin position="521"/>
        <end position="640"/>
    </location>
</feature>
<name>A0ABD2IL62_HETSC</name>
<comment type="similarity">
    <text evidence="2">Belongs to the SMC family. SMC2 subfamily.</text>
</comment>
<keyword evidence="4" id="KW-0547">Nucleotide-binding</keyword>
<keyword evidence="7 12" id="KW-0175">Coiled coil</keyword>
<comment type="subcellular location">
    <subcellularLocation>
        <location evidence="1 11">Nucleus</location>
    </subcellularLocation>
</comment>
<keyword evidence="5" id="KW-0498">Mitosis</keyword>
<evidence type="ECO:0000256" key="2">
    <source>
        <dbReference type="ARBA" id="ARBA00005231"/>
    </source>
</evidence>
<dbReference type="Gene3D" id="1.20.1060.20">
    <property type="match status" value="1"/>
</dbReference>
<sequence>MRIKKIEIEGFKSYSQHEAVRDLDPEFNAITGLNGSGKSNILDAICFLLGITNLAQVRVHSLNELVYKQGQAGISRATVTITFDNDVPPDKQPAGYNKYKEIVVRRQIIINGKNSYQINGTSATNQRVSDMFRQVGINVNNPHFLIMQGRITKVLNMKPMEILSMVEEAAGVRMYESKKQSALRTIEKKECRFDEISRLIDEEINPKVQRLTKERANYLEFQEIERTLEMLERKLIAYDYHNSKLQIKDQEKRATDIEQQANKIGEDIGELSDQVEAEQRNLKAMGEAKSKNMGPELGKLEDALKEQQNEQVKAESERDEKEANLAELRKTVARKQKSLDTDKKELEAKRRQLERAESEIGDEEQRGKAAEEAVTKARQKLEALAKGMTTDEEGREVTLEAQLTATRTQLSEHQTNVKKAEMRLGQLNKTLSKKRSELQQTSRHSLSQNDSKRELELGIEQLEQKLRALNFDPQLDHQLEQERVQLARERGQCAQELDRFEARNFKLRFDYTMPYNGFDRNKVKGVVAKLFKMNEQRYATALEVVAGGRLFHVVIDKVKTGEDLLKAGLPRRVTMLPLDKISANVLDQRLIGQAKRMVGEENVFFPGELIEYEREIELAILSVFGNCLICGDMDQAKQLTFDRAINCRTVTLSGEDFKPTGVLTGGFRKPDASILTALNEISGQYERIRELDHRMGAIERELARLRPLRQQYDQFNGQLTAQRKRLDAINEQLRNSPAEVIRAEIAQLETEVGEANATIETAKPEIEQLTKRVKEFEERKTNERAFQERERKTAQQELENAQKELEQLKGTFSGIKESLAGLREEINALENSIGQDEEEIEQMNERIEEIGTEIAKSNAFVMEAKEKVKKAQQKLETYNNEVRSQEKQIRAKTAEIEDLKKRVRHLEAKIESKTRDREEALKNAKDFEKRAQQLEKAHNWIAEERKHFAVEGTAYDFRNYSFEMGKREYDERKTRSKDLLRTVNPKAMESLATAEKELNELLSKRQQLELDKKKLFDAIEQLDDKKRTELLAAHKQISEDFRSIYSTLLPGASATLEPPSGAENCLSGLEVRVAFNGKHKDSLAELSGGQRSLVALSLILAMLKYKPAPFYILDEIDAALDISHTENIGKMIKKHFCQSQFIVVSLKQGFFDNANVVYRVNFRDGRSVVTRTENRHH</sequence>
<evidence type="ECO:0000256" key="5">
    <source>
        <dbReference type="ARBA" id="ARBA00022776"/>
    </source>
</evidence>
<evidence type="ECO:0000256" key="11">
    <source>
        <dbReference type="PIRNR" id="PIRNR005719"/>
    </source>
</evidence>
<keyword evidence="16" id="KW-1185">Reference proteome</keyword>
<dbReference type="PIRSF" id="PIRSF005719">
    <property type="entry name" value="SMC"/>
    <property type="match status" value="1"/>
</dbReference>
<evidence type="ECO:0000256" key="10">
    <source>
        <dbReference type="ARBA" id="ARBA00023306"/>
    </source>
</evidence>
<feature type="coiled-coil region" evidence="12">
    <location>
        <begin position="712"/>
        <end position="937"/>
    </location>
</feature>
<evidence type="ECO:0000313" key="15">
    <source>
        <dbReference type="EMBL" id="KAL3079891.1"/>
    </source>
</evidence>
<dbReference type="AlphaFoldDB" id="A0ABD2IL62"/>
<evidence type="ECO:0000256" key="4">
    <source>
        <dbReference type="ARBA" id="ARBA00022741"/>
    </source>
</evidence>
<keyword evidence="10" id="KW-0131">Cell cycle</keyword>
<dbReference type="GO" id="GO:0005634">
    <property type="term" value="C:nucleus"/>
    <property type="evidence" value="ECO:0007669"/>
    <property type="project" value="UniProtKB-SubCell"/>
</dbReference>
<keyword evidence="8" id="KW-0226">DNA condensation</keyword>
<feature type="region of interest" description="Disordered" evidence="13">
    <location>
        <begin position="332"/>
        <end position="370"/>
    </location>
</feature>
<evidence type="ECO:0000259" key="14">
    <source>
        <dbReference type="SMART" id="SM00968"/>
    </source>
</evidence>
<evidence type="ECO:0000256" key="13">
    <source>
        <dbReference type="SAM" id="MobiDB-lite"/>
    </source>
</evidence>
<dbReference type="InterPro" id="IPR036277">
    <property type="entry name" value="SMC_hinge_sf"/>
</dbReference>
<feature type="compositionally biased region" description="Basic and acidic residues" evidence="13">
    <location>
        <begin position="337"/>
        <end position="370"/>
    </location>
</feature>
<proteinExistence type="inferred from homology"/>
<evidence type="ECO:0000256" key="6">
    <source>
        <dbReference type="ARBA" id="ARBA00022840"/>
    </source>
</evidence>
<organism evidence="15 16">
    <name type="scientific">Heterodera schachtii</name>
    <name type="common">Sugarbeet cyst nematode worm</name>
    <name type="synonym">Tylenchus schachtii</name>
    <dbReference type="NCBI Taxonomy" id="97005"/>
    <lineage>
        <taxon>Eukaryota</taxon>
        <taxon>Metazoa</taxon>
        <taxon>Ecdysozoa</taxon>
        <taxon>Nematoda</taxon>
        <taxon>Chromadorea</taxon>
        <taxon>Rhabditida</taxon>
        <taxon>Tylenchina</taxon>
        <taxon>Tylenchomorpha</taxon>
        <taxon>Tylenchoidea</taxon>
        <taxon>Heteroderidae</taxon>
        <taxon>Heteroderinae</taxon>
        <taxon>Heterodera</taxon>
    </lineage>
</organism>
<keyword evidence="6" id="KW-0067">ATP-binding</keyword>
<evidence type="ECO:0000256" key="7">
    <source>
        <dbReference type="ARBA" id="ARBA00023054"/>
    </source>
</evidence>
<dbReference type="PANTHER" id="PTHR43977">
    <property type="entry name" value="STRUCTURAL MAINTENANCE OF CHROMOSOMES PROTEIN 3"/>
    <property type="match status" value="1"/>
</dbReference>
<dbReference type="GO" id="GO:0032991">
    <property type="term" value="C:protein-containing complex"/>
    <property type="evidence" value="ECO:0007669"/>
    <property type="project" value="UniProtKB-ARBA"/>
</dbReference>
<comment type="caution">
    <text evidence="15">The sequence shown here is derived from an EMBL/GenBank/DDBJ whole genome shotgun (WGS) entry which is preliminary data.</text>
</comment>
<feature type="region of interest" description="Disordered" evidence="13">
    <location>
        <begin position="431"/>
        <end position="452"/>
    </location>
</feature>
<evidence type="ECO:0000256" key="3">
    <source>
        <dbReference type="ARBA" id="ARBA00022618"/>
    </source>
</evidence>
<dbReference type="InterPro" id="IPR027120">
    <property type="entry name" value="Smc2_ABC"/>
</dbReference>
<evidence type="ECO:0000256" key="9">
    <source>
        <dbReference type="ARBA" id="ARBA00023242"/>
    </source>
</evidence>
<dbReference type="Pfam" id="PF06470">
    <property type="entry name" value="SMC_hinge"/>
    <property type="match status" value="1"/>
</dbReference>
<evidence type="ECO:0000313" key="16">
    <source>
        <dbReference type="Proteomes" id="UP001620645"/>
    </source>
</evidence>